<name>A0A0E9WVI5_ANGAN</name>
<protein>
    <submittedName>
        <fullName evidence="1">Uncharacterized protein</fullName>
    </submittedName>
</protein>
<reference evidence="1" key="2">
    <citation type="journal article" date="2015" name="Fish Shellfish Immunol.">
        <title>Early steps in the European eel (Anguilla anguilla)-Vibrio vulnificus interaction in the gills: Role of the RtxA13 toxin.</title>
        <authorList>
            <person name="Callol A."/>
            <person name="Pajuelo D."/>
            <person name="Ebbesson L."/>
            <person name="Teles M."/>
            <person name="MacKenzie S."/>
            <person name="Amaro C."/>
        </authorList>
    </citation>
    <scope>NUCLEOTIDE SEQUENCE</scope>
</reference>
<accession>A0A0E9WVI5</accession>
<evidence type="ECO:0000313" key="1">
    <source>
        <dbReference type="EMBL" id="JAH93585.1"/>
    </source>
</evidence>
<proteinExistence type="predicted"/>
<organism evidence="1">
    <name type="scientific">Anguilla anguilla</name>
    <name type="common">European freshwater eel</name>
    <name type="synonym">Muraena anguilla</name>
    <dbReference type="NCBI Taxonomy" id="7936"/>
    <lineage>
        <taxon>Eukaryota</taxon>
        <taxon>Metazoa</taxon>
        <taxon>Chordata</taxon>
        <taxon>Craniata</taxon>
        <taxon>Vertebrata</taxon>
        <taxon>Euteleostomi</taxon>
        <taxon>Actinopterygii</taxon>
        <taxon>Neopterygii</taxon>
        <taxon>Teleostei</taxon>
        <taxon>Anguilliformes</taxon>
        <taxon>Anguillidae</taxon>
        <taxon>Anguilla</taxon>
    </lineage>
</organism>
<sequence length="58" mass="6486">MHIALLDCSNSAQKNHINNKPSSTSRNYLFTYSWGILGILCGGGGDCTFLKDNLYLYR</sequence>
<reference evidence="1" key="1">
    <citation type="submission" date="2014-11" db="EMBL/GenBank/DDBJ databases">
        <authorList>
            <person name="Amaro Gonzalez C."/>
        </authorList>
    </citation>
    <scope>NUCLEOTIDE SEQUENCE</scope>
</reference>
<dbReference type="EMBL" id="GBXM01014992">
    <property type="protein sequence ID" value="JAH93585.1"/>
    <property type="molecule type" value="Transcribed_RNA"/>
</dbReference>
<dbReference type="AlphaFoldDB" id="A0A0E9WVI5"/>